<gene>
    <name evidence="1" type="ORF">VNO77_23332</name>
</gene>
<accession>A0AAN9L6R2</accession>
<reference evidence="1 2" key="1">
    <citation type="submission" date="2024-01" db="EMBL/GenBank/DDBJ databases">
        <title>The genomes of 5 underutilized Papilionoideae crops provide insights into root nodulation and disease resistanc.</title>
        <authorList>
            <person name="Jiang F."/>
        </authorList>
    </citation>
    <scope>NUCLEOTIDE SEQUENCE [LARGE SCALE GENOMIC DNA]</scope>
    <source>
        <strain evidence="1">LVBAO_FW01</strain>
        <tissue evidence="1">Leaves</tissue>
    </source>
</reference>
<evidence type="ECO:0000313" key="2">
    <source>
        <dbReference type="Proteomes" id="UP001367508"/>
    </source>
</evidence>
<dbReference type="EMBL" id="JAYMYQ010000005">
    <property type="protein sequence ID" value="KAK7329182.1"/>
    <property type="molecule type" value="Genomic_DNA"/>
</dbReference>
<organism evidence="1 2">
    <name type="scientific">Canavalia gladiata</name>
    <name type="common">Sword bean</name>
    <name type="synonym">Dolichos gladiatus</name>
    <dbReference type="NCBI Taxonomy" id="3824"/>
    <lineage>
        <taxon>Eukaryota</taxon>
        <taxon>Viridiplantae</taxon>
        <taxon>Streptophyta</taxon>
        <taxon>Embryophyta</taxon>
        <taxon>Tracheophyta</taxon>
        <taxon>Spermatophyta</taxon>
        <taxon>Magnoliopsida</taxon>
        <taxon>eudicotyledons</taxon>
        <taxon>Gunneridae</taxon>
        <taxon>Pentapetalae</taxon>
        <taxon>rosids</taxon>
        <taxon>fabids</taxon>
        <taxon>Fabales</taxon>
        <taxon>Fabaceae</taxon>
        <taxon>Papilionoideae</taxon>
        <taxon>50 kb inversion clade</taxon>
        <taxon>NPAAA clade</taxon>
        <taxon>indigoferoid/millettioid clade</taxon>
        <taxon>Phaseoleae</taxon>
        <taxon>Canavalia</taxon>
    </lineage>
</organism>
<dbReference type="AlphaFoldDB" id="A0AAN9L6R2"/>
<keyword evidence="2" id="KW-1185">Reference proteome</keyword>
<proteinExistence type="predicted"/>
<sequence length="138" mass="15162">MLLHGFQPGPLHGFCSFYVKQRRGGSLSKGLWLELGSSMLIELSTGVGSAWSSSDAEFRSLRKCCGKFVAKVTSSSSSVSVAVFLELRHCCTYLLFNVPLLWRGFMPNKMSSRLLCFSVAYMGEPRFGNAFTTIPDSG</sequence>
<evidence type="ECO:0000313" key="1">
    <source>
        <dbReference type="EMBL" id="KAK7329182.1"/>
    </source>
</evidence>
<name>A0AAN9L6R2_CANGL</name>
<dbReference type="Proteomes" id="UP001367508">
    <property type="component" value="Unassembled WGS sequence"/>
</dbReference>
<protein>
    <submittedName>
        <fullName evidence="1">Uncharacterized protein</fullName>
    </submittedName>
</protein>
<comment type="caution">
    <text evidence="1">The sequence shown here is derived from an EMBL/GenBank/DDBJ whole genome shotgun (WGS) entry which is preliminary data.</text>
</comment>